<gene>
    <name evidence="2" type="ORF">GIL414_LOCUS9261</name>
</gene>
<dbReference type="SMART" id="SM00563">
    <property type="entry name" value="PlsC"/>
    <property type="match status" value="1"/>
</dbReference>
<dbReference type="GO" id="GO:0016746">
    <property type="term" value="F:acyltransferase activity"/>
    <property type="evidence" value="ECO:0007669"/>
    <property type="project" value="InterPro"/>
</dbReference>
<proteinExistence type="predicted"/>
<dbReference type="EMBL" id="CAJOBJ010003129">
    <property type="protein sequence ID" value="CAF3954334.1"/>
    <property type="molecule type" value="Genomic_DNA"/>
</dbReference>
<dbReference type="GO" id="GO:0005739">
    <property type="term" value="C:mitochondrion"/>
    <property type="evidence" value="ECO:0007669"/>
    <property type="project" value="TreeGrafter"/>
</dbReference>
<dbReference type="Proteomes" id="UP000681720">
    <property type="component" value="Unassembled WGS sequence"/>
</dbReference>
<protein>
    <recommendedName>
        <fullName evidence="1">Phospholipid/glycerol acyltransferase domain-containing protein</fullName>
    </recommendedName>
</protein>
<reference evidence="2" key="1">
    <citation type="submission" date="2021-02" db="EMBL/GenBank/DDBJ databases">
        <authorList>
            <person name="Nowell W R."/>
        </authorList>
    </citation>
    <scope>NUCLEOTIDE SEQUENCE</scope>
</reference>
<dbReference type="GO" id="GO:0036149">
    <property type="term" value="P:phosphatidylinositol acyl-chain remodeling"/>
    <property type="evidence" value="ECO:0007669"/>
    <property type="project" value="TreeGrafter"/>
</dbReference>
<name>A0A8S2MI73_9BILA</name>
<dbReference type="PANTHER" id="PTHR10983:SF73">
    <property type="entry name" value="1-ACYL-SN-GLYCEROL-3-PHOSPHATE ACYLTRANSFERASE EPSILON"/>
    <property type="match status" value="1"/>
</dbReference>
<dbReference type="CDD" id="cd07990">
    <property type="entry name" value="LPLAT_LCLAT1-like"/>
    <property type="match status" value="1"/>
</dbReference>
<dbReference type="Pfam" id="PF01553">
    <property type="entry name" value="Acyltransferase"/>
    <property type="match status" value="1"/>
</dbReference>
<evidence type="ECO:0000313" key="3">
    <source>
        <dbReference type="Proteomes" id="UP000681720"/>
    </source>
</evidence>
<evidence type="ECO:0000313" key="2">
    <source>
        <dbReference type="EMBL" id="CAF3954334.1"/>
    </source>
</evidence>
<dbReference type="InterPro" id="IPR002123">
    <property type="entry name" value="Plipid/glycerol_acylTrfase"/>
</dbReference>
<evidence type="ECO:0000259" key="1">
    <source>
        <dbReference type="SMART" id="SM00563"/>
    </source>
</evidence>
<sequence length="179" mass="21384">MLSCFLVVINSIRIAAPVISLFGSVPTFFTLWFILRLITLLCLPHHFYRCCDDYLHSLYQKFVLFFFENWVNSKTHFHGDYQEMIKQKENVLFISNHQSSIDWIIENMLAVRQGSLGHIRYILKNELKWIPLYGFYFQQVKIKSNDLPVWLVIFPEGTRYNPVKNKDVIERSRQFAKQK</sequence>
<dbReference type="PANTHER" id="PTHR10983">
    <property type="entry name" value="1-ACYLGLYCEROL-3-PHOSPHATE ACYLTRANSFERASE-RELATED"/>
    <property type="match status" value="1"/>
</dbReference>
<feature type="domain" description="Phospholipid/glycerol acyltransferase" evidence="1">
    <location>
        <begin position="91"/>
        <end position="176"/>
    </location>
</feature>
<accession>A0A8S2MI73</accession>
<dbReference type="SUPFAM" id="SSF69593">
    <property type="entry name" value="Glycerol-3-phosphate (1)-acyltransferase"/>
    <property type="match status" value="1"/>
</dbReference>
<comment type="caution">
    <text evidence="2">The sequence shown here is derived from an EMBL/GenBank/DDBJ whole genome shotgun (WGS) entry which is preliminary data.</text>
</comment>
<dbReference type="AlphaFoldDB" id="A0A8S2MI73"/>
<organism evidence="2 3">
    <name type="scientific">Rotaria magnacalcarata</name>
    <dbReference type="NCBI Taxonomy" id="392030"/>
    <lineage>
        <taxon>Eukaryota</taxon>
        <taxon>Metazoa</taxon>
        <taxon>Spiralia</taxon>
        <taxon>Gnathifera</taxon>
        <taxon>Rotifera</taxon>
        <taxon>Eurotatoria</taxon>
        <taxon>Bdelloidea</taxon>
        <taxon>Philodinida</taxon>
        <taxon>Philodinidae</taxon>
        <taxon>Rotaria</taxon>
    </lineage>
</organism>
<dbReference type="GO" id="GO:0005783">
    <property type="term" value="C:endoplasmic reticulum"/>
    <property type="evidence" value="ECO:0007669"/>
    <property type="project" value="TreeGrafter"/>
</dbReference>
<feature type="non-terminal residue" evidence="2">
    <location>
        <position position="1"/>
    </location>
</feature>